<evidence type="ECO:0000313" key="2">
    <source>
        <dbReference type="Proteomes" id="UP000008630"/>
    </source>
</evidence>
<evidence type="ECO:0000313" key="1">
    <source>
        <dbReference type="EMBL" id="ADV42687.1"/>
    </source>
</evidence>
<reference evidence="1 2" key="2">
    <citation type="journal article" date="2011" name="Stand. Genomic Sci.">
        <title>Complete genome sequence of Bacteroides helcogenes type strain (P 36-108).</title>
        <authorList>
            <person name="Pati A."/>
            <person name="Gronow S."/>
            <person name="Zeytun A."/>
            <person name="Lapidus A."/>
            <person name="Nolan M."/>
            <person name="Hammon N."/>
            <person name="Deshpande S."/>
            <person name="Cheng J.F."/>
            <person name="Tapia R."/>
            <person name="Han C."/>
            <person name="Goodwin L."/>
            <person name="Pitluck S."/>
            <person name="Liolios K."/>
            <person name="Pagani I."/>
            <person name="Ivanova N."/>
            <person name="Mavromatis K."/>
            <person name="Chen A."/>
            <person name="Palaniappan K."/>
            <person name="Land M."/>
            <person name="Hauser L."/>
            <person name="Chang Y.J."/>
            <person name="Jeffries C.D."/>
            <person name="Detter J.C."/>
            <person name="Brambilla E."/>
            <person name="Rohde M."/>
            <person name="Goker M."/>
            <person name="Woyke T."/>
            <person name="Bristow J."/>
            <person name="Eisen J.A."/>
            <person name="Markowitz V."/>
            <person name="Hugenholtz P."/>
            <person name="Kyrpides N.C."/>
            <person name="Klenk H.P."/>
            <person name="Lucas S."/>
        </authorList>
    </citation>
    <scope>NUCLEOTIDE SEQUENCE [LARGE SCALE GENOMIC DNA]</scope>
    <source>
        <strain evidence="2">ATCC 35417 / DSM 20613 / JCM 6297 / CCUG 15421 / P 36-108</strain>
    </source>
</reference>
<dbReference type="EMBL" id="CP002352">
    <property type="protein sequence ID" value="ADV42687.1"/>
    <property type="molecule type" value="Genomic_DNA"/>
</dbReference>
<protein>
    <submittedName>
        <fullName evidence="1">Uncharacterized protein</fullName>
    </submittedName>
</protein>
<name>E6SMX1_BACT6</name>
<accession>E6SMX1</accession>
<keyword evidence="2" id="KW-1185">Reference proteome</keyword>
<proteinExistence type="predicted"/>
<organism evidence="1 2">
    <name type="scientific">Bacteroides helcogenes (strain ATCC 35417 / DSM 20613 / JCM 6297 / CCUG 15421 / P 36-108)</name>
    <dbReference type="NCBI Taxonomy" id="693979"/>
    <lineage>
        <taxon>Bacteria</taxon>
        <taxon>Pseudomonadati</taxon>
        <taxon>Bacteroidota</taxon>
        <taxon>Bacteroidia</taxon>
        <taxon>Bacteroidales</taxon>
        <taxon>Bacteroidaceae</taxon>
        <taxon>Bacteroides</taxon>
    </lineage>
</organism>
<gene>
    <name evidence="1" type="ordered locus">Bache_0664</name>
</gene>
<dbReference type="Proteomes" id="UP000008630">
    <property type="component" value="Chromosome"/>
</dbReference>
<dbReference type="KEGG" id="bhl:Bache_0664"/>
<dbReference type="HOGENOM" id="CLU_3180424_0_0_10"/>
<reference key="1">
    <citation type="submission" date="2010-11" db="EMBL/GenBank/DDBJ databases">
        <title>The complete genome of Bacteroides helcogenes P 36-108.</title>
        <authorList>
            <consortium name="US DOE Joint Genome Institute (JGI-PGF)"/>
            <person name="Lucas S."/>
            <person name="Copeland A."/>
            <person name="Lapidus A."/>
            <person name="Bruce D."/>
            <person name="Goodwin L."/>
            <person name="Pitluck S."/>
            <person name="Kyrpides N."/>
            <person name="Mavromatis K."/>
            <person name="Ivanova N."/>
            <person name="Zeytun A."/>
            <person name="Brettin T."/>
            <person name="Detter J.C."/>
            <person name="Tapia R."/>
            <person name="Han C."/>
            <person name="Land M."/>
            <person name="Hauser L."/>
            <person name="Markowitz V."/>
            <person name="Cheng J.-F."/>
            <person name="Hugenholtz P."/>
            <person name="Woyke T."/>
            <person name="Wu D."/>
            <person name="Gronow S."/>
            <person name="Wellnitz S."/>
            <person name="Brambilla E."/>
            <person name="Klenk H.-P."/>
            <person name="Eisen J.A."/>
        </authorList>
    </citation>
    <scope>NUCLEOTIDE SEQUENCE</scope>
    <source>
        <strain>P 36-108</strain>
    </source>
</reference>
<dbReference type="AlphaFoldDB" id="E6SMX1"/>
<sequence length="46" mass="5820">MHLIDIKSYMELKYIKMSYYGVRECFHFGKIDEQKNIRQRTCRIFW</sequence>